<keyword evidence="8 10" id="KW-0186">Copper</keyword>
<keyword evidence="5 10" id="KW-0812">Transmembrane</keyword>
<comment type="function">
    <text evidence="1 10">Exerts its effect at some terminal stage of cytochrome c oxidase synthesis, probably by being involved in the insertion of the copper B into subunit I.</text>
</comment>
<accession>A0A6I4LZE2</accession>
<protein>
    <recommendedName>
        <fullName evidence="4 10">Cytochrome c oxidase assembly protein CtaG</fullName>
    </recommendedName>
</protein>
<dbReference type="GO" id="GO:0005507">
    <property type="term" value="F:copper ion binding"/>
    <property type="evidence" value="ECO:0007669"/>
    <property type="project" value="InterPro"/>
</dbReference>
<dbReference type="GO" id="GO:0008535">
    <property type="term" value="P:respiratory chain complex IV assembly"/>
    <property type="evidence" value="ECO:0007669"/>
    <property type="project" value="UniProtKB-UniRule"/>
</dbReference>
<comment type="caution">
    <text evidence="11">The sequence shown here is derived from an EMBL/GenBank/DDBJ whole genome shotgun (WGS) entry which is preliminary data.</text>
</comment>
<dbReference type="PANTHER" id="PTHR21320:SF3">
    <property type="entry name" value="CYTOCHROME C OXIDASE ASSEMBLY PROTEIN COX11, MITOCHONDRIAL-RELATED"/>
    <property type="match status" value="1"/>
</dbReference>
<evidence type="ECO:0000256" key="3">
    <source>
        <dbReference type="ARBA" id="ARBA00009620"/>
    </source>
</evidence>
<dbReference type="Gene3D" id="2.60.370.10">
    <property type="entry name" value="Ctag/Cox11"/>
    <property type="match status" value="1"/>
</dbReference>
<feature type="topological domain" description="Periplasmic" evidence="10">
    <location>
        <begin position="30"/>
        <end position="191"/>
    </location>
</feature>
<dbReference type="OrthoDB" id="9804841at2"/>
<dbReference type="GO" id="GO:0005886">
    <property type="term" value="C:plasma membrane"/>
    <property type="evidence" value="ECO:0007669"/>
    <property type="project" value="UniProtKB-SubCell"/>
</dbReference>
<dbReference type="HAMAP" id="MF_00155">
    <property type="entry name" value="CtaG"/>
    <property type="match status" value="1"/>
</dbReference>
<dbReference type="Pfam" id="PF04442">
    <property type="entry name" value="CtaG_Cox11"/>
    <property type="match status" value="1"/>
</dbReference>
<evidence type="ECO:0000256" key="2">
    <source>
        <dbReference type="ARBA" id="ARBA00004382"/>
    </source>
</evidence>
<dbReference type="PANTHER" id="PTHR21320">
    <property type="entry name" value="CYTOCHROME C OXIDASE ASSEMBLY PROTEIN COX11-RELATED"/>
    <property type="match status" value="1"/>
</dbReference>
<dbReference type="InterPro" id="IPR023471">
    <property type="entry name" value="CtaG/Cox11_dom_sf"/>
</dbReference>
<evidence type="ECO:0000313" key="11">
    <source>
        <dbReference type="EMBL" id="MVZ98279.1"/>
    </source>
</evidence>
<name>A0A6I4LZE2_9SPHN</name>
<keyword evidence="10" id="KW-0997">Cell inner membrane</keyword>
<comment type="similarity">
    <text evidence="3 10">Belongs to the COX11/CtaG family.</text>
</comment>
<gene>
    <name evidence="10" type="primary">ctaG</name>
    <name evidence="11" type="ORF">EUU23_11300</name>
</gene>
<dbReference type="FunFam" id="2.60.370.10:FF:000001">
    <property type="entry name" value="COX11 cytochrome c oxidase assembly homolog"/>
    <property type="match status" value="1"/>
</dbReference>
<evidence type="ECO:0000256" key="6">
    <source>
        <dbReference type="ARBA" id="ARBA00022968"/>
    </source>
</evidence>
<evidence type="ECO:0000256" key="7">
    <source>
        <dbReference type="ARBA" id="ARBA00022989"/>
    </source>
</evidence>
<keyword evidence="10" id="KW-1003">Cell membrane</keyword>
<evidence type="ECO:0000313" key="12">
    <source>
        <dbReference type="Proteomes" id="UP000471147"/>
    </source>
</evidence>
<evidence type="ECO:0000256" key="4">
    <source>
        <dbReference type="ARBA" id="ARBA00015384"/>
    </source>
</evidence>
<keyword evidence="12" id="KW-1185">Reference proteome</keyword>
<dbReference type="EMBL" id="SDWJ01000002">
    <property type="protein sequence ID" value="MVZ98279.1"/>
    <property type="molecule type" value="Genomic_DNA"/>
</dbReference>
<organism evidence="11 12">
    <name type="scientific">Sphingorhabdus profundilacus</name>
    <dbReference type="NCBI Taxonomy" id="2509718"/>
    <lineage>
        <taxon>Bacteria</taxon>
        <taxon>Pseudomonadati</taxon>
        <taxon>Pseudomonadota</taxon>
        <taxon>Alphaproteobacteria</taxon>
        <taxon>Sphingomonadales</taxon>
        <taxon>Sphingomonadaceae</taxon>
        <taxon>Sphingorhabdus</taxon>
    </lineage>
</organism>
<keyword evidence="7 10" id="KW-1133">Transmembrane helix</keyword>
<evidence type="ECO:0000256" key="9">
    <source>
        <dbReference type="ARBA" id="ARBA00023136"/>
    </source>
</evidence>
<evidence type="ECO:0000256" key="10">
    <source>
        <dbReference type="HAMAP-Rule" id="MF_00155"/>
    </source>
</evidence>
<dbReference type="NCBIfam" id="NF003465">
    <property type="entry name" value="PRK05089.1"/>
    <property type="match status" value="1"/>
</dbReference>
<sequence>MGLMAQSNLRVAMMAGTLAISMVGVGFAAVPLYRIFCQVTGFGGTTMRVDAAQAATVVATDKTMIIRFDANQRNGLPWEFKPEHPTDTVSIGAKDMSIFIAKNLSDAPVTGTATFNVTPELAGKYFNKIQCFCFTEQTLQAGQQVRMPVLYYVDPKIMTDPETKDIEEITLSYTFYPVEDPKTVDPAGEGS</sequence>
<evidence type="ECO:0000256" key="8">
    <source>
        <dbReference type="ARBA" id="ARBA00023008"/>
    </source>
</evidence>
<dbReference type="InterPro" id="IPR007533">
    <property type="entry name" value="Cyt_c_oxidase_assmbl_CtaG"/>
</dbReference>
<reference evidence="11 12" key="1">
    <citation type="submission" date="2019-01" db="EMBL/GenBank/DDBJ databases">
        <title>Sphingorhabdus lacus sp.nov., isolated from an oligotrophic freshwater lake.</title>
        <authorList>
            <person name="Park M."/>
        </authorList>
    </citation>
    <scope>NUCLEOTIDE SEQUENCE [LARGE SCALE GENOMIC DNA]</scope>
    <source>
        <strain evidence="11 12">IMCC26285</strain>
    </source>
</reference>
<dbReference type="PIRSF" id="PIRSF005413">
    <property type="entry name" value="COX11"/>
    <property type="match status" value="1"/>
</dbReference>
<keyword evidence="6 10" id="KW-0735">Signal-anchor</keyword>
<proteinExistence type="inferred from homology"/>
<comment type="subcellular location">
    <subcellularLocation>
        <location evidence="2 10">Cell inner membrane</location>
        <topology evidence="2 10">Single-pass type II membrane protein</topology>
        <orientation evidence="2 10">Periplasmic side</orientation>
    </subcellularLocation>
</comment>
<dbReference type="Proteomes" id="UP000471147">
    <property type="component" value="Unassembled WGS sequence"/>
</dbReference>
<evidence type="ECO:0000256" key="1">
    <source>
        <dbReference type="ARBA" id="ARBA00004007"/>
    </source>
</evidence>
<dbReference type="AlphaFoldDB" id="A0A6I4LZE2"/>
<dbReference type="SUPFAM" id="SSF110111">
    <property type="entry name" value="Ctag/Cox11"/>
    <property type="match status" value="1"/>
</dbReference>
<keyword evidence="9 10" id="KW-0472">Membrane</keyword>
<feature type="topological domain" description="Cytoplasmic" evidence="10">
    <location>
        <begin position="1"/>
        <end position="8"/>
    </location>
</feature>
<evidence type="ECO:0000256" key="5">
    <source>
        <dbReference type="ARBA" id="ARBA00022692"/>
    </source>
</evidence>